<sequence>MDTTNARKEEFEDNLQFVIKPPSLVSQKENKCGDLATEGDHPSLIRHISSSSDVVNDLLFSHVSEVTQPTFTQHYASPTSPYFFYLIPPIVFATLSDV</sequence>
<name>A0A9I9D118_CUCME</name>
<protein>
    <submittedName>
        <fullName evidence="1">Uncharacterized protein</fullName>
    </submittedName>
</protein>
<evidence type="ECO:0000313" key="1">
    <source>
        <dbReference type="EnsemblPlants" id="MELO3C011567.2.1"/>
    </source>
</evidence>
<dbReference type="AlphaFoldDB" id="A0A9I9D118"/>
<dbReference type="EnsemblPlants" id="MELO3C011567.2.1">
    <property type="protein sequence ID" value="MELO3C011567.2.1"/>
    <property type="gene ID" value="MELO3C011567.2"/>
</dbReference>
<proteinExistence type="predicted"/>
<organism evidence="1">
    <name type="scientific">Cucumis melo</name>
    <name type="common">Muskmelon</name>
    <dbReference type="NCBI Taxonomy" id="3656"/>
    <lineage>
        <taxon>Eukaryota</taxon>
        <taxon>Viridiplantae</taxon>
        <taxon>Streptophyta</taxon>
        <taxon>Embryophyta</taxon>
        <taxon>Tracheophyta</taxon>
        <taxon>Spermatophyta</taxon>
        <taxon>Magnoliopsida</taxon>
        <taxon>eudicotyledons</taxon>
        <taxon>Gunneridae</taxon>
        <taxon>Pentapetalae</taxon>
        <taxon>rosids</taxon>
        <taxon>fabids</taxon>
        <taxon>Cucurbitales</taxon>
        <taxon>Cucurbitaceae</taxon>
        <taxon>Benincaseae</taxon>
        <taxon>Cucumis</taxon>
    </lineage>
</organism>
<accession>A0A9I9D118</accession>
<dbReference type="Gramene" id="MELO3C011567.2.1">
    <property type="protein sequence ID" value="MELO3C011567.2.1"/>
    <property type="gene ID" value="MELO3C011567.2"/>
</dbReference>
<reference evidence="1" key="1">
    <citation type="submission" date="2023-03" db="UniProtKB">
        <authorList>
            <consortium name="EnsemblPlants"/>
        </authorList>
    </citation>
    <scope>IDENTIFICATION</scope>
</reference>